<dbReference type="Gene3D" id="3.40.710.10">
    <property type="entry name" value="DD-peptidase/beta-lactamase superfamily"/>
    <property type="match status" value="1"/>
</dbReference>
<reference evidence="3 4" key="1">
    <citation type="submission" date="2016-12" db="EMBL/GenBank/DDBJ databases">
        <title>The draft genome sequence of Actinophytocola sp. 11-183.</title>
        <authorList>
            <person name="Wang W."/>
            <person name="Yuan L."/>
        </authorList>
    </citation>
    <scope>NUCLEOTIDE SEQUENCE [LARGE SCALE GENOMIC DNA]</scope>
    <source>
        <strain evidence="3 4">11-183</strain>
    </source>
</reference>
<dbReference type="EMBL" id="MSIE01000008">
    <property type="protein sequence ID" value="OLF18319.1"/>
    <property type="molecule type" value="Genomic_DNA"/>
</dbReference>
<feature type="domain" description="Penicillin binding protein A dimerisation" evidence="2">
    <location>
        <begin position="52"/>
        <end position="135"/>
    </location>
</feature>
<dbReference type="GO" id="GO:0005886">
    <property type="term" value="C:plasma membrane"/>
    <property type="evidence" value="ECO:0007669"/>
    <property type="project" value="TreeGrafter"/>
</dbReference>
<dbReference type="PANTHER" id="PTHR30627:SF24">
    <property type="entry name" value="PENICILLIN-BINDING PROTEIN 4B"/>
    <property type="match status" value="1"/>
</dbReference>
<dbReference type="SUPFAM" id="SSF56601">
    <property type="entry name" value="beta-lactamase/transpeptidase-like"/>
    <property type="match status" value="1"/>
</dbReference>
<dbReference type="GO" id="GO:0071555">
    <property type="term" value="P:cell wall organization"/>
    <property type="evidence" value="ECO:0007669"/>
    <property type="project" value="TreeGrafter"/>
</dbReference>
<dbReference type="InterPro" id="IPR001460">
    <property type="entry name" value="PCN-bd_Tpept"/>
</dbReference>
<dbReference type="RefSeq" id="WP_075124753.1">
    <property type="nucleotide sequence ID" value="NZ_MSIE01000008.1"/>
</dbReference>
<protein>
    <submittedName>
        <fullName evidence="3">Penicillin-binding protein</fullName>
    </submittedName>
</protein>
<evidence type="ECO:0000313" key="3">
    <source>
        <dbReference type="EMBL" id="OLF18319.1"/>
    </source>
</evidence>
<keyword evidence="4" id="KW-1185">Reference proteome</keyword>
<gene>
    <name evidence="3" type="ORF">BU204_07165</name>
</gene>
<evidence type="ECO:0000313" key="4">
    <source>
        <dbReference type="Proteomes" id="UP000185596"/>
    </source>
</evidence>
<name>A0A1Q8CVE0_9PSEU</name>
<dbReference type="AlphaFoldDB" id="A0A1Q8CVE0"/>
<dbReference type="Pfam" id="PF21922">
    <property type="entry name" value="PBP_dimer_2"/>
    <property type="match status" value="1"/>
</dbReference>
<sequence length="506" mass="54359">MNTPLRRVGLVMLAMVVLLLGNTTYIQLVDADDYRSDARNQRVLYEEYARQRGRIITADEQIIANVKATDDRLRFQRTYANGPMYAPVTGFYSVRYGATGLERAEDEILNGSDDRLFVRRLSDLVTGRDPRGGNIVLTVDSRVQKAAYDAMTRNQFKGAVVAIKPDDGQILAMVSTPSFDPTGLADHDPDVQEKTYNQYRDENNPNKPMLNRAISDNYTPGSTFKLVTAAAALEDGRDKDTQLMASPGIDVLTGDPCDPSDGSTRCMSNYNDNPCGSGQTASLATAIELSCNTAFAQLAGELGVDKLRDQAVRFGIGQTDLTIPLSVVPSCIGPLSDGNCLNIPDRPSLFQSGIGQKDVRVTALENAVVAGTIANDGIRMRPQLVQKILAPDLELISDYHAEEVGDAMSPSSAEALRDMMILSEDHTGGDGKRDDIQVASKTGTAETGADPKNTPPFAWYVAFAPAEDPQVAVAVVVESRDVAATGGKVSAAIGRATMDAALARGN</sequence>
<dbReference type="STRING" id="1912961.BU204_07165"/>
<feature type="domain" description="Penicillin-binding protein transpeptidase" evidence="1">
    <location>
        <begin position="158"/>
        <end position="499"/>
    </location>
</feature>
<comment type="caution">
    <text evidence="3">The sequence shown here is derived from an EMBL/GenBank/DDBJ whole genome shotgun (WGS) entry which is preliminary data.</text>
</comment>
<dbReference type="Gene3D" id="3.90.1310.10">
    <property type="entry name" value="Penicillin-binding protein 2a (Domain 2)"/>
    <property type="match status" value="1"/>
</dbReference>
<dbReference type="InterPro" id="IPR050515">
    <property type="entry name" value="Beta-lactam/transpept"/>
</dbReference>
<dbReference type="GO" id="GO:0071972">
    <property type="term" value="F:peptidoglycan L,D-transpeptidase activity"/>
    <property type="evidence" value="ECO:0007669"/>
    <property type="project" value="TreeGrafter"/>
</dbReference>
<evidence type="ECO:0000259" key="2">
    <source>
        <dbReference type="Pfam" id="PF21922"/>
    </source>
</evidence>
<evidence type="ECO:0000259" key="1">
    <source>
        <dbReference type="Pfam" id="PF00905"/>
    </source>
</evidence>
<dbReference type="PANTHER" id="PTHR30627">
    <property type="entry name" value="PEPTIDOGLYCAN D,D-TRANSPEPTIDASE"/>
    <property type="match status" value="1"/>
</dbReference>
<dbReference type="GO" id="GO:0008658">
    <property type="term" value="F:penicillin binding"/>
    <property type="evidence" value="ECO:0007669"/>
    <property type="project" value="InterPro"/>
</dbReference>
<dbReference type="OrthoDB" id="9766847at2"/>
<proteinExistence type="predicted"/>
<accession>A0A1Q8CVE0</accession>
<dbReference type="Proteomes" id="UP000185596">
    <property type="component" value="Unassembled WGS sequence"/>
</dbReference>
<dbReference type="InterPro" id="IPR012338">
    <property type="entry name" value="Beta-lactam/transpept-like"/>
</dbReference>
<dbReference type="Pfam" id="PF00905">
    <property type="entry name" value="Transpeptidase"/>
    <property type="match status" value="1"/>
</dbReference>
<dbReference type="InterPro" id="IPR054120">
    <property type="entry name" value="PBPA_dimer"/>
</dbReference>
<organism evidence="3 4">
    <name type="scientific">Actinophytocola xanthii</name>
    <dbReference type="NCBI Taxonomy" id="1912961"/>
    <lineage>
        <taxon>Bacteria</taxon>
        <taxon>Bacillati</taxon>
        <taxon>Actinomycetota</taxon>
        <taxon>Actinomycetes</taxon>
        <taxon>Pseudonocardiales</taxon>
        <taxon>Pseudonocardiaceae</taxon>
    </lineage>
</organism>